<proteinExistence type="predicted"/>
<evidence type="ECO:0000256" key="1">
    <source>
        <dbReference type="SAM" id="MobiDB-lite"/>
    </source>
</evidence>
<accession>A0A0D0DDT2</accession>
<evidence type="ECO:0000313" key="3">
    <source>
        <dbReference type="Proteomes" id="UP000054538"/>
    </source>
</evidence>
<organism evidence="2 3">
    <name type="scientific">Paxillus rubicundulus Ve08.2h10</name>
    <dbReference type="NCBI Taxonomy" id="930991"/>
    <lineage>
        <taxon>Eukaryota</taxon>
        <taxon>Fungi</taxon>
        <taxon>Dikarya</taxon>
        <taxon>Basidiomycota</taxon>
        <taxon>Agaricomycotina</taxon>
        <taxon>Agaricomycetes</taxon>
        <taxon>Agaricomycetidae</taxon>
        <taxon>Boletales</taxon>
        <taxon>Paxilineae</taxon>
        <taxon>Paxillaceae</taxon>
        <taxon>Paxillus</taxon>
    </lineage>
</organism>
<evidence type="ECO:0000313" key="2">
    <source>
        <dbReference type="EMBL" id="KIK95477.1"/>
    </source>
</evidence>
<keyword evidence="3" id="KW-1185">Reference proteome</keyword>
<name>A0A0D0DDT2_9AGAM</name>
<dbReference type="Proteomes" id="UP000054538">
    <property type="component" value="Unassembled WGS sequence"/>
</dbReference>
<feature type="region of interest" description="Disordered" evidence="1">
    <location>
        <begin position="23"/>
        <end position="51"/>
    </location>
</feature>
<dbReference type="InParanoid" id="A0A0D0DDT2"/>
<sequence>MVVPSSRQTLVHAAVRLAGIADSANRATPDCLVPRSEGNQHQEPPAGSLKP</sequence>
<gene>
    <name evidence="2" type="ORF">PAXRUDRAFT_826957</name>
</gene>
<reference evidence="3" key="2">
    <citation type="submission" date="2015-01" db="EMBL/GenBank/DDBJ databases">
        <title>Evolutionary Origins and Diversification of the Mycorrhizal Mutualists.</title>
        <authorList>
            <consortium name="DOE Joint Genome Institute"/>
            <consortium name="Mycorrhizal Genomics Consortium"/>
            <person name="Kohler A."/>
            <person name="Kuo A."/>
            <person name="Nagy L.G."/>
            <person name="Floudas D."/>
            <person name="Copeland A."/>
            <person name="Barry K.W."/>
            <person name="Cichocki N."/>
            <person name="Veneault-Fourrey C."/>
            <person name="LaButti K."/>
            <person name="Lindquist E.A."/>
            <person name="Lipzen A."/>
            <person name="Lundell T."/>
            <person name="Morin E."/>
            <person name="Murat C."/>
            <person name="Riley R."/>
            <person name="Ohm R."/>
            <person name="Sun H."/>
            <person name="Tunlid A."/>
            <person name="Henrissat B."/>
            <person name="Grigoriev I.V."/>
            <person name="Hibbett D.S."/>
            <person name="Martin F."/>
        </authorList>
    </citation>
    <scope>NUCLEOTIDE SEQUENCE [LARGE SCALE GENOMIC DNA]</scope>
    <source>
        <strain evidence="3">Ve08.2h10</strain>
    </source>
</reference>
<protein>
    <submittedName>
        <fullName evidence="2">Uncharacterized protein</fullName>
    </submittedName>
</protein>
<dbReference type="EMBL" id="KN825039">
    <property type="protein sequence ID" value="KIK95477.1"/>
    <property type="molecule type" value="Genomic_DNA"/>
</dbReference>
<dbReference type="HOGENOM" id="CLU_3107053_0_0_1"/>
<reference evidence="2 3" key="1">
    <citation type="submission" date="2014-04" db="EMBL/GenBank/DDBJ databases">
        <authorList>
            <consortium name="DOE Joint Genome Institute"/>
            <person name="Kuo A."/>
            <person name="Kohler A."/>
            <person name="Jargeat P."/>
            <person name="Nagy L.G."/>
            <person name="Floudas D."/>
            <person name="Copeland A."/>
            <person name="Barry K.W."/>
            <person name="Cichocki N."/>
            <person name="Veneault-Fourrey C."/>
            <person name="LaButti K."/>
            <person name="Lindquist E.A."/>
            <person name="Lipzen A."/>
            <person name="Lundell T."/>
            <person name="Morin E."/>
            <person name="Murat C."/>
            <person name="Sun H."/>
            <person name="Tunlid A."/>
            <person name="Henrissat B."/>
            <person name="Grigoriev I.V."/>
            <person name="Hibbett D.S."/>
            <person name="Martin F."/>
            <person name="Nordberg H.P."/>
            <person name="Cantor M.N."/>
            <person name="Hua S.X."/>
        </authorList>
    </citation>
    <scope>NUCLEOTIDE SEQUENCE [LARGE SCALE GENOMIC DNA]</scope>
    <source>
        <strain evidence="2 3">Ve08.2h10</strain>
    </source>
</reference>
<dbReference type="AlphaFoldDB" id="A0A0D0DDT2"/>